<keyword evidence="3" id="KW-1185">Reference proteome</keyword>
<evidence type="ECO:0000256" key="1">
    <source>
        <dbReference type="SAM" id="MobiDB-lite"/>
    </source>
</evidence>
<sequence length="85" mass="9247">MNAVSIPGSEELSFVTILHRNRQAIETVGPFLQAVWSTTTGTSTRDEPRECTSTLPCGANTQLQGDPHWTRAPIPGKQTTLGRAR</sequence>
<accession>A0A4Y2DTV3</accession>
<protein>
    <submittedName>
        <fullName evidence="2">Uncharacterized protein</fullName>
    </submittedName>
</protein>
<reference evidence="2 3" key="1">
    <citation type="journal article" date="2019" name="Sci. Rep.">
        <title>Orb-weaving spider Araneus ventricosus genome elucidates the spidroin gene catalogue.</title>
        <authorList>
            <person name="Kono N."/>
            <person name="Nakamura H."/>
            <person name="Ohtoshi R."/>
            <person name="Moran D.A.P."/>
            <person name="Shinohara A."/>
            <person name="Yoshida Y."/>
            <person name="Fujiwara M."/>
            <person name="Mori M."/>
            <person name="Tomita M."/>
            <person name="Arakawa K."/>
        </authorList>
    </citation>
    <scope>NUCLEOTIDE SEQUENCE [LARGE SCALE GENOMIC DNA]</scope>
</reference>
<evidence type="ECO:0000313" key="2">
    <source>
        <dbReference type="EMBL" id="GBM19025.1"/>
    </source>
</evidence>
<comment type="caution">
    <text evidence="2">The sequence shown here is derived from an EMBL/GenBank/DDBJ whole genome shotgun (WGS) entry which is preliminary data.</text>
</comment>
<gene>
    <name evidence="2" type="ORF">AVEN_172496_1</name>
</gene>
<dbReference type="AlphaFoldDB" id="A0A4Y2DTV3"/>
<proteinExistence type="predicted"/>
<dbReference type="Proteomes" id="UP000499080">
    <property type="component" value="Unassembled WGS sequence"/>
</dbReference>
<dbReference type="EMBL" id="BGPR01000415">
    <property type="protein sequence ID" value="GBM19025.1"/>
    <property type="molecule type" value="Genomic_DNA"/>
</dbReference>
<name>A0A4Y2DTV3_ARAVE</name>
<evidence type="ECO:0000313" key="3">
    <source>
        <dbReference type="Proteomes" id="UP000499080"/>
    </source>
</evidence>
<organism evidence="2 3">
    <name type="scientific">Araneus ventricosus</name>
    <name type="common">Orbweaver spider</name>
    <name type="synonym">Epeira ventricosa</name>
    <dbReference type="NCBI Taxonomy" id="182803"/>
    <lineage>
        <taxon>Eukaryota</taxon>
        <taxon>Metazoa</taxon>
        <taxon>Ecdysozoa</taxon>
        <taxon>Arthropoda</taxon>
        <taxon>Chelicerata</taxon>
        <taxon>Arachnida</taxon>
        <taxon>Araneae</taxon>
        <taxon>Araneomorphae</taxon>
        <taxon>Entelegynae</taxon>
        <taxon>Araneoidea</taxon>
        <taxon>Araneidae</taxon>
        <taxon>Araneus</taxon>
    </lineage>
</organism>
<feature type="compositionally biased region" description="Polar residues" evidence="1">
    <location>
        <begin position="51"/>
        <end position="64"/>
    </location>
</feature>
<feature type="region of interest" description="Disordered" evidence="1">
    <location>
        <begin position="39"/>
        <end position="85"/>
    </location>
</feature>